<keyword evidence="4" id="KW-0547">Nucleotide-binding</keyword>
<name>A0A316FBS6_9GAMM</name>
<protein>
    <submittedName>
        <fullName evidence="7">ABC-2 type transport system ATP-binding protein</fullName>
    </submittedName>
</protein>
<dbReference type="AlphaFoldDB" id="A0A316FBS6"/>
<dbReference type="PANTHER" id="PTHR42711">
    <property type="entry name" value="ABC TRANSPORTER ATP-BINDING PROTEIN"/>
    <property type="match status" value="1"/>
</dbReference>
<dbReference type="PROSITE" id="PS50893">
    <property type="entry name" value="ABC_TRANSPORTER_2"/>
    <property type="match status" value="1"/>
</dbReference>
<keyword evidence="2" id="KW-0813">Transport</keyword>
<evidence type="ECO:0000256" key="1">
    <source>
        <dbReference type="ARBA" id="ARBA00005417"/>
    </source>
</evidence>
<feature type="domain" description="ABC transporter" evidence="6">
    <location>
        <begin position="5"/>
        <end position="231"/>
    </location>
</feature>
<organism evidence="7 8">
    <name type="scientific">Pleionea mediterranea</name>
    <dbReference type="NCBI Taxonomy" id="523701"/>
    <lineage>
        <taxon>Bacteria</taxon>
        <taxon>Pseudomonadati</taxon>
        <taxon>Pseudomonadota</taxon>
        <taxon>Gammaproteobacteria</taxon>
        <taxon>Oceanospirillales</taxon>
        <taxon>Pleioneaceae</taxon>
        <taxon>Pleionea</taxon>
    </lineage>
</organism>
<dbReference type="InterPro" id="IPR003593">
    <property type="entry name" value="AAA+_ATPase"/>
</dbReference>
<dbReference type="GO" id="GO:0016887">
    <property type="term" value="F:ATP hydrolysis activity"/>
    <property type="evidence" value="ECO:0007669"/>
    <property type="project" value="InterPro"/>
</dbReference>
<evidence type="ECO:0000256" key="2">
    <source>
        <dbReference type="ARBA" id="ARBA00022448"/>
    </source>
</evidence>
<dbReference type="SUPFAM" id="SSF52540">
    <property type="entry name" value="P-loop containing nucleoside triphosphate hydrolases"/>
    <property type="match status" value="1"/>
</dbReference>
<comment type="similarity">
    <text evidence="1">Belongs to the ABC transporter superfamily.</text>
</comment>
<dbReference type="GO" id="GO:0005524">
    <property type="term" value="F:ATP binding"/>
    <property type="evidence" value="ECO:0007669"/>
    <property type="project" value="UniProtKB-KW"/>
</dbReference>
<comment type="caution">
    <text evidence="7">The sequence shown here is derived from an EMBL/GenBank/DDBJ whole genome shotgun (WGS) entry which is preliminary data.</text>
</comment>
<evidence type="ECO:0000256" key="5">
    <source>
        <dbReference type="ARBA" id="ARBA00022840"/>
    </source>
</evidence>
<evidence type="ECO:0000259" key="6">
    <source>
        <dbReference type="PROSITE" id="PS50893"/>
    </source>
</evidence>
<evidence type="ECO:0000313" key="7">
    <source>
        <dbReference type="EMBL" id="PWK46328.1"/>
    </source>
</evidence>
<keyword evidence="8" id="KW-1185">Reference proteome</keyword>
<dbReference type="PROSITE" id="PS00211">
    <property type="entry name" value="ABC_TRANSPORTER_1"/>
    <property type="match status" value="1"/>
</dbReference>
<dbReference type="OrthoDB" id="9804819at2"/>
<accession>A0A316FBS6</accession>
<evidence type="ECO:0000313" key="8">
    <source>
        <dbReference type="Proteomes" id="UP000245790"/>
    </source>
</evidence>
<keyword evidence="3" id="KW-0536">Nodulation</keyword>
<dbReference type="Pfam" id="PF00005">
    <property type="entry name" value="ABC_tran"/>
    <property type="match status" value="1"/>
</dbReference>
<keyword evidence="5 7" id="KW-0067">ATP-binding</keyword>
<proteinExistence type="inferred from homology"/>
<dbReference type="InterPro" id="IPR050763">
    <property type="entry name" value="ABC_transporter_ATP-binding"/>
</dbReference>
<dbReference type="RefSeq" id="WP_109764768.1">
    <property type="nucleotide sequence ID" value="NZ_QGGU01000013.1"/>
</dbReference>
<dbReference type="SMART" id="SM00382">
    <property type="entry name" value="AAA"/>
    <property type="match status" value="1"/>
</dbReference>
<dbReference type="Proteomes" id="UP000245790">
    <property type="component" value="Unassembled WGS sequence"/>
</dbReference>
<dbReference type="CDD" id="cd03230">
    <property type="entry name" value="ABC_DR_subfamily_A"/>
    <property type="match status" value="1"/>
</dbReference>
<dbReference type="EMBL" id="QGGU01000013">
    <property type="protein sequence ID" value="PWK46328.1"/>
    <property type="molecule type" value="Genomic_DNA"/>
</dbReference>
<dbReference type="InterPro" id="IPR017871">
    <property type="entry name" value="ABC_transporter-like_CS"/>
</dbReference>
<dbReference type="InterPro" id="IPR027417">
    <property type="entry name" value="P-loop_NTPase"/>
</dbReference>
<evidence type="ECO:0000256" key="3">
    <source>
        <dbReference type="ARBA" id="ARBA00022458"/>
    </source>
</evidence>
<dbReference type="Gene3D" id="3.40.50.300">
    <property type="entry name" value="P-loop containing nucleotide triphosphate hydrolases"/>
    <property type="match status" value="1"/>
</dbReference>
<gene>
    <name evidence="7" type="ORF">C8D97_11311</name>
</gene>
<reference evidence="7 8" key="1">
    <citation type="submission" date="2018-05" db="EMBL/GenBank/DDBJ databases">
        <title>Genomic Encyclopedia of Type Strains, Phase IV (KMG-IV): sequencing the most valuable type-strain genomes for metagenomic binning, comparative biology and taxonomic classification.</title>
        <authorList>
            <person name="Goeker M."/>
        </authorList>
    </citation>
    <scope>NUCLEOTIDE SEQUENCE [LARGE SCALE GENOMIC DNA]</scope>
    <source>
        <strain evidence="7 8">DSM 25350</strain>
    </source>
</reference>
<evidence type="ECO:0000256" key="4">
    <source>
        <dbReference type="ARBA" id="ARBA00022741"/>
    </source>
</evidence>
<sequence length="291" mass="32386">MNHIIDVNNLSKSFGSNTVLIDLSFKIEEGSVVGILGANGAGKTTLLQCLIGMLKSDVGDITILGDKCPNFSVNTKHNIGYVGQEADLLNWMKVNQIIDYTKQFYNHWNDDMVEQLLEDWDLSKQQKISKLSVGQRQKLAIILAVAPQPKILILDEPVASLDPTTRRKFIKTLIDMNLDNGQTILFSTHITSDLERVAAEVLLLKQGRCFFQGDIDDLKEQVVRLHISSKRPIDAQLPITGILTADINGQHASITVKNVKDINIDQLAEEIDADITIESLSLEDIFVELHS</sequence>
<dbReference type="PANTHER" id="PTHR42711:SF5">
    <property type="entry name" value="ABC TRANSPORTER ATP-BINDING PROTEIN NATA"/>
    <property type="match status" value="1"/>
</dbReference>
<dbReference type="InterPro" id="IPR003439">
    <property type="entry name" value="ABC_transporter-like_ATP-bd"/>
</dbReference>